<dbReference type="Proteomes" id="UP000629468">
    <property type="component" value="Unassembled WGS sequence"/>
</dbReference>
<evidence type="ECO:0000313" key="1">
    <source>
        <dbReference type="EMBL" id="KAF7776624.1"/>
    </source>
</evidence>
<comment type="caution">
    <text evidence="1">The sequence shown here is derived from an EMBL/GenBank/DDBJ whole genome shotgun (WGS) entry which is preliminary data.</text>
</comment>
<protein>
    <submittedName>
        <fullName evidence="1">Uncharacterized protein</fullName>
    </submittedName>
</protein>
<organism evidence="1 2">
    <name type="scientific">Agaricus bisporus var. burnettii</name>
    <dbReference type="NCBI Taxonomy" id="192524"/>
    <lineage>
        <taxon>Eukaryota</taxon>
        <taxon>Fungi</taxon>
        <taxon>Dikarya</taxon>
        <taxon>Basidiomycota</taxon>
        <taxon>Agaricomycotina</taxon>
        <taxon>Agaricomycetes</taxon>
        <taxon>Agaricomycetidae</taxon>
        <taxon>Agaricales</taxon>
        <taxon>Agaricineae</taxon>
        <taxon>Agaricaceae</taxon>
        <taxon>Agaricus</taxon>
    </lineage>
</organism>
<proteinExistence type="predicted"/>
<dbReference type="EMBL" id="JABXXO010000006">
    <property type="protein sequence ID" value="KAF7776624.1"/>
    <property type="molecule type" value="Genomic_DNA"/>
</dbReference>
<name>A0A8H7KHH3_AGABI</name>
<evidence type="ECO:0000313" key="2">
    <source>
        <dbReference type="Proteomes" id="UP000629468"/>
    </source>
</evidence>
<reference evidence="1 2" key="1">
    <citation type="journal article" name="Sci. Rep.">
        <title>Telomere-to-telomere assembled and centromere annotated genomes of the two main subspecies of the button mushroom Agaricus bisporus reveal especially polymorphic chromosome ends.</title>
        <authorList>
            <person name="Sonnenberg A.S.M."/>
            <person name="Sedaghat-Telgerd N."/>
            <person name="Lavrijssen B."/>
            <person name="Ohm R.A."/>
            <person name="Hendrickx P.M."/>
            <person name="Scholtmeijer K."/>
            <person name="Baars J.J.P."/>
            <person name="van Peer A."/>
        </authorList>
    </citation>
    <scope>NUCLEOTIDE SEQUENCE [LARGE SCALE GENOMIC DNA]</scope>
    <source>
        <strain evidence="1 2">H119_p4</strain>
    </source>
</reference>
<dbReference type="AlphaFoldDB" id="A0A8H7KHH3"/>
<gene>
    <name evidence="1" type="ORF">Agabi119p4_5017</name>
</gene>
<sequence length="151" mass="16533">MSLSGVPFAEGKGISRKGQDIQLSPANQKFSLHLCLSKLPISFRSWTLPTCPTTCPLSMSLNVLVAVTVPSLQRKPFTRLPQFIRRLLKVADMEDRTLIHIHCASSSCSSILSLTFRNGHEGPFIAPSAHRHFPGSFCDALTGKFVSNPKA</sequence>
<accession>A0A8H7KHH3</accession>